<dbReference type="Pfam" id="PF09527">
    <property type="entry name" value="ATPase_gene1"/>
    <property type="match status" value="1"/>
</dbReference>
<dbReference type="RefSeq" id="WP_160196537.1">
    <property type="nucleotide sequence ID" value="NZ_QXXA01000005.1"/>
</dbReference>
<name>A0A845QY21_9CLOT</name>
<dbReference type="EMBL" id="QXXA01000005">
    <property type="protein sequence ID" value="NBI06038.1"/>
    <property type="molecule type" value="Genomic_DNA"/>
</dbReference>
<dbReference type="Proteomes" id="UP000467132">
    <property type="component" value="Unassembled WGS sequence"/>
</dbReference>
<accession>A0A845QY21</accession>
<feature type="transmembrane region" description="Helical" evidence="1">
    <location>
        <begin position="12"/>
        <end position="33"/>
    </location>
</feature>
<keyword evidence="1" id="KW-0812">Transmembrane</keyword>
<evidence type="ECO:0000313" key="3">
    <source>
        <dbReference type="Proteomes" id="UP000467132"/>
    </source>
</evidence>
<gene>
    <name evidence="2" type="ORF">D3Z33_04085</name>
</gene>
<keyword evidence="3" id="KW-1185">Reference proteome</keyword>
<sequence length="74" mass="8066">MSKKSTSKALENIALITQIGISMAVPIIGSIFLGNFLDKKLGTNILFLIVFLILGVGAAFMTLFKMTSRMSNRK</sequence>
<keyword evidence="1" id="KW-0472">Membrane</keyword>
<dbReference type="OrthoDB" id="1708087at2"/>
<dbReference type="AlphaFoldDB" id="A0A845QY21"/>
<feature type="transmembrane region" description="Helical" evidence="1">
    <location>
        <begin position="45"/>
        <end position="64"/>
    </location>
</feature>
<keyword evidence="1" id="KW-1133">Transmembrane helix</keyword>
<proteinExistence type="predicted"/>
<dbReference type="InterPro" id="IPR032820">
    <property type="entry name" value="ATPase_put"/>
</dbReference>
<comment type="caution">
    <text evidence="2">The sequence shown here is derived from an EMBL/GenBank/DDBJ whole genome shotgun (WGS) entry which is preliminary data.</text>
</comment>
<evidence type="ECO:0000313" key="2">
    <source>
        <dbReference type="EMBL" id="NBI06038.1"/>
    </source>
</evidence>
<reference evidence="2 3" key="1">
    <citation type="submission" date="2018-08" db="EMBL/GenBank/DDBJ databases">
        <title>Murine metabolic-syndrome-specific gut microbial biobank.</title>
        <authorList>
            <person name="Liu C."/>
        </authorList>
    </citation>
    <scope>NUCLEOTIDE SEQUENCE [LARGE SCALE GENOMIC DNA]</scope>
    <source>
        <strain evidence="2 3">583</strain>
    </source>
</reference>
<organism evidence="2 3">
    <name type="scientific">Senegalia massiliensis</name>
    <dbReference type="NCBI Taxonomy" id="1720316"/>
    <lineage>
        <taxon>Bacteria</taxon>
        <taxon>Bacillati</taxon>
        <taxon>Bacillota</taxon>
        <taxon>Clostridia</taxon>
        <taxon>Eubacteriales</taxon>
        <taxon>Clostridiaceae</taxon>
        <taxon>Senegalia</taxon>
    </lineage>
</organism>
<protein>
    <submittedName>
        <fullName evidence="2">AtpZ/AtpI family protein</fullName>
    </submittedName>
</protein>
<evidence type="ECO:0000256" key="1">
    <source>
        <dbReference type="SAM" id="Phobius"/>
    </source>
</evidence>